<accession>A0A835ZGD2</accession>
<dbReference type="EC" id="3.6.4.13" evidence="1"/>
<dbReference type="OrthoDB" id="10265785at2759"/>
<dbReference type="InterPro" id="IPR011545">
    <property type="entry name" value="DEAD/DEAH_box_helicase_dom"/>
</dbReference>
<evidence type="ECO:0000313" key="8">
    <source>
        <dbReference type="EMBL" id="KAG5188448.1"/>
    </source>
</evidence>
<proteinExistence type="predicted"/>
<feature type="domain" description="Helicase C-terminal" evidence="7">
    <location>
        <begin position="219"/>
        <end position="371"/>
    </location>
</feature>
<name>A0A835ZGD2_9STRA</name>
<evidence type="ECO:0000256" key="3">
    <source>
        <dbReference type="ARBA" id="ARBA00022801"/>
    </source>
</evidence>
<dbReference type="PROSITE" id="PS51192">
    <property type="entry name" value="HELICASE_ATP_BIND_1"/>
    <property type="match status" value="1"/>
</dbReference>
<dbReference type="Pfam" id="PF00270">
    <property type="entry name" value="DEAD"/>
    <property type="match status" value="1"/>
</dbReference>
<dbReference type="SMART" id="SM00487">
    <property type="entry name" value="DEXDc"/>
    <property type="match status" value="1"/>
</dbReference>
<evidence type="ECO:0000256" key="1">
    <source>
        <dbReference type="ARBA" id="ARBA00012552"/>
    </source>
</evidence>
<keyword evidence="2" id="KW-0547">Nucleotide-binding</keyword>
<keyword evidence="9" id="KW-1185">Reference proteome</keyword>
<dbReference type="PROSITE" id="PS51194">
    <property type="entry name" value="HELICASE_CTER"/>
    <property type="match status" value="1"/>
</dbReference>
<dbReference type="InterPro" id="IPR027417">
    <property type="entry name" value="P-loop_NTPase"/>
</dbReference>
<dbReference type="SUPFAM" id="SSF52540">
    <property type="entry name" value="P-loop containing nucleoside triphosphate hydrolases"/>
    <property type="match status" value="1"/>
</dbReference>
<keyword evidence="5" id="KW-0067">ATP-binding</keyword>
<gene>
    <name evidence="8" type="ORF">JKP88DRAFT_269458</name>
</gene>
<dbReference type="PANTHER" id="PTHR47958">
    <property type="entry name" value="ATP-DEPENDENT RNA HELICASE DBP3"/>
    <property type="match status" value="1"/>
</dbReference>
<dbReference type="SMART" id="SM00490">
    <property type="entry name" value="HELICc"/>
    <property type="match status" value="1"/>
</dbReference>
<dbReference type="InterPro" id="IPR001650">
    <property type="entry name" value="Helicase_C-like"/>
</dbReference>
<dbReference type="Proteomes" id="UP000664859">
    <property type="component" value="Unassembled WGS sequence"/>
</dbReference>
<comment type="caution">
    <text evidence="8">The sequence shown here is derived from an EMBL/GenBank/DDBJ whole genome shotgun (WGS) entry which is preliminary data.</text>
</comment>
<dbReference type="InterPro" id="IPR014001">
    <property type="entry name" value="Helicase_ATP-bd"/>
</dbReference>
<dbReference type="GO" id="GO:0016787">
    <property type="term" value="F:hydrolase activity"/>
    <property type="evidence" value="ECO:0007669"/>
    <property type="project" value="UniProtKB-KW"/>
</dbReference>
<keyword evidence="3" id="KW-0378">Hydrolase</keyword>
<keyword evidence="4 8" id="KW-0347">Helicase</keyword>
<dbReference type="GO" id="GO:0003724">
    <property type="term" value="F:RNA helicase activity"/>
    <property type="evidence" value="ECO:0007669"/>
    <property type="project" value="UniProtKB-EC"/>
</dbReference>
<dbReference type="EMBL" id="JAFCMP010000068">
    <property type="protein sequence ID" value="KAG5188448.1"/>
    <property type="molecule type" value="Genomic_DNA"/>
</dbReference>
<dbReference type="CDD" id="cd18787">
    <property type="entry name" value="SF2_C_DEAD"/>
    <property type="match status" value="1"/>
</dbReference>
<organism evidence="8 9">
    <name type="scientific">Tribonema minus</name>
    <dbReference type="NCBI Taxonomy" id="303371"/>
    <lineage>
        <taxon>Eukaryota</taxon>
        <taxon>Sar</taxon>
        <taxon>Stramenopiles</taxon>
        <taxon>Ochrophyta</taxon>
        <taxon>PX clade</taxon>
        <taxon>Xanthophyceae</taxon>
        <taxon>Tribonematales</taxon>
        <taxon>Tribonemataceae</taxon>
        <taxon>Tribonema</taxon>
    </lineage>
</organism>
<evidence type="ECO:0000259" key="7">
    <source>
        <dbReference type="PROSITE" id="PS51194"/>
    </source>
</evidence>
<dbReference type="Pfam" id="PF00271">
    <property type="entry name" value="Helicase_C"/>
    <property type="match status" value="1"/>
</dbReference>
<evidence type="ECO:0000256" key="2">
    <source>
        <dbReference type="ARBA" id="ARBA00022741"/>
    </source>
</evidence>
<evidence type="ECO:0000259" key="6">
    <source>
        <dbReference type="PROSITE" id="PS51192"/>
    </source>
</evidence>
<dbReference type="CDD" id="cd17963">
    <property type="entry name" value="DEADc_DDX19_DDX25"/>
    <property type="match status" value="1"/>
</dbReference>
<feature type="domain" description="Helicase ATP-binding" evidence="6">
    <location>
        <begin position="16"/>
        <end position="187"/>
    </location>
</feature>
<reference evidence="8" key="1">
    <citation type="submission" date="2021-02" db="EMBL/GenBank/DDBJ databases">
        <title>First Annotated Genome of the Yellow-green Alga Tribonema minus.</title>
        <authorList>
            <person name="Mahan K.M."/>
        </authorList>
    </citation>
    <scope>NUCLEOTIDE SEQUENCE</scope>
    <source>
        <strain evidence="8">UTEX B ZZ1240</strain>
    </source>
</reference>
<evidence type="ECO:0000313" key="9">
    <source>
        <dbReference type="Proteomes" id="UP000664859"/>
    </source>
</evidence>
<dbReference type="GO" id="GO:0005524">
    <property type="term" value="F:ATP binding"/>
    <property type="evidence" value="ECO:0007669"/>
    <property type="project" value="UniProtKB-KW"/>
</dbReference>
<dbReference type="AlphaFoldDB" id="A0A835ZGD2"/>
<evidence type="ECO:0000256" key="4">
    <source>
        <dbReference type="ARBA" id="ARBA00022806"/>
    </source>
</evidence>
<protein>
    <recommendedName>
        <fullName evidence="1">RNA helicase</fullName>
        <ecNumber evidence="1">3.6.4.13</ecNumber>
    </recommendedName>
</protein>
<sequence length="387" mass="43469">MGFEKPSSIQEMALPYIIQRPKENLIAQAQSGSGKTVAFCLGLLEKVDTMQPQPQALILVPTRELAIQCLEKTLLPMAGAMVPPLRVMLALGGTTLARGQKIMDHVVIGTPGKMEDWMRRGALSTRAIRVFVLDEADQMLAMGSFPEDCQRIRKYISQPHQSLLFSATFTDEVVEFAKRIIPPPINEIRLKSDEELVLAEITQLWLDLRAAHHSARMERLQELYGMLEMGQSIVFCHTKRGCDEVAYTLQREGFMCSNLHGDLRGDERDDCMKAFRDGLSKVLITTNVLARGVDVPAVTLVVNYDMPYLGRSKDPDYESYLHRIGRTGRFGRKGVAINFVQDNDAYSVLEQIERHFSPSKQMIRRAPDDMEELTNLVGDILSSGRVA</sequence>
<dbReference type="Gene3D" id="3.40.50.300">
    <property type="entry name" value="P-loop containing nucleotide triphosphate hydrolases"/>
    <property type="match status" value="2"/>
</dbReference>
<dbReference type="GO" id="GO:0003676">
    <property type="term" value="F:nucleic acid binding"/>
    <property type="evidence" value="ECO:0007669"/>
    <property type="project" value="InterPro"/>
</dbReference>
<evidence type="ECO:0000256" key="5">
    <source>
        <dbReference type="ARBA" id="ARBA00022840"/>
    </source>
</evidence>